<comment type="caution">
    <text evidence="1">The sequence shown here is derived from an EMBL/GenBank/DDBJ whole genome shotgun (WGS) entry which is preliminary data.</text>
</comment>
<reference evidence="1" key="1">
    <citation type="journal article" date="2019" name="Sci. Rep.">
        <title>Draft genome of Tanacetum cinerariifolium, the natural source of mosquito coil.</title>
        <authorList>
            <person name="Yamashiro T."/>
            <person name="Shiraishi A."/>
            <person name="Satake H."/>
            <person name="Nakayama K."/>
        </authorList>
    </citation>
    <scope>NUCLEOTIDE SEQUENCE</scope>
</reference>
<name>A0A699JW84_TANCI</name>
<sequence length="104" mass="11882">GKTVKAIRNGYRASPVPQVPQLMARINELESEVKEMKETQREMVRFMVSFKAANDCPRGISTHLAQVPIIIVLVEIRHHLVKAPIMMLLVNTRHHLVKRPIILV</sequence>
<accession>A0A699JW84</accession>
<dbReference type="AlphaFoldDB" id="A0A699JW84"/>
<feature type="non-terminal residue" evidence="1">
    <location>
        <position position="1"/>
    </location>
</feature>
<protein>
    <submittedName>
        <fullName evidence="1">Uncharacterized protein</fullName>
    </submittedName>
</protein>
<proteinExistence type="predicted"/>
<organism evidence="1">
    <name type="scientific">Tanacetum cinerariifolium</name>
    <name type="common">Dalmatian daisy</name>
    <name type="synonym">Chrysanthemum cinerariifolium</name>
    <dbReference type="NCBI Taxonomy" id="118510"/>
    <lineage>
        <taxon>Eukaryota</taxon>
        <taxon>Viridiplantae</taxon>
        <taxon>Streptophyta</taxon>
        <taxon>Embryophyta</taxon>
        <taxon>Tracheophyta</taxon>
        <taxon>Spermatophyta</taxon>
        <taxon>Magnoliopsida</taxon>
        <taxon>eudicotyledons</taxon>
        <taxon>Gunneridae</taxon>
        <taxon>Pentapetalae</taxon>
        <taxon>asterids</taxon>
        <taxon>campanulids</taxon>
        <taxon>Asterales</taxon>
        <taxon>Asteraceae</taxon>
        <taxon>Asteroideae</taxon>
        <taxon>Anthemideae</taxon>
        <taxon>Anthemidinae</taxon>
        <taxon>Tanacetum</taxon>
    </lineage>
</organism>
<dbReference type="EMBL" id="BKCJ010455895">
    <property type="protein sequence ID" value="GFA61685.1"/>
    <property type="molecule type" value="Genomic_DNA"/>
</dbReference>
<gene>
    <name evidence="1" type="ORF">Tci_633657</name>
</gene>
<evidence type="ECO:0000313" key="1">
    <source>
        <dbReference type="EMBL" id="GFA61685.1"/>
    </source>
</evidence>